<evidence type="ECO:0000313" key="1">
    <source>
        <dbReference type="EMBL" id="ABV94552.1"/>
    </source>
</evidence>
<dbReference type="Proteomes" id="UP000006833">
    <property type="component" value="Chromosome"/>
</dbReference>
<accession>A8LJ57</accession>
<dbReference type="InterPro" id="IPR021955">
    <property type="entry name" value="DUF3572"/>
</dbReference>
<proteinExistence type="predicted"/>
<dbReference type="EMBL" id="CP000830">
    <property type="protein sequence ID" value="ABV94552.1"/>
    <property type="molecule type" value="Genomic_DNA"/>
</dbReference>
<dbReference type="OrthoDB" id="7356934at2"/>
<keyword evidence="2" id="KW-1185">Reference proteome</keyword>
<sequence length="92" mass="9813">MQQEAAEALALEALGWIASQEDLMGVFLGATGSDVATVRAQAQDPQFLVSVLDFLLMDDAWVIGFCDAQGRAYDAPMRALAALPGGAQMHWT</sequence>
<dbReference type="eggNOG" id="ENOG5032S6E">
    <property type="taxonomic scope" value="Bacteria"/>
</dbReference>
<reference evidence="2" key="1">
    <citation type="journal article" date="2010" name="ISME J.">
        <title>The complete genome sequence of the algal symbiont Dinoroseobacter shibae: a hitchhiker's guide to life in the sea.</title>
        <authorList>
            <person name="Wagner-Dobler I."/>
            <person name="Ballhausen B."/>
            <person name="Berger M."/>
            <person name="Brinkhoff T."/>
            <person name="Buchholz I."/>
            <person name="Bunk B."/>
            <person name="Cypionka H."/>
            <person name="Daniel R."/>
            <person name="Drepper T."/>
            <person name="Gerdts G."/>
            <person name="Hahnke S."/>
            <person name="Han C."/>
            <person name="Jahn D."/>
            <person name="Kalhoefer D."/>
            <person name="Kiss H."/>
            <person name="Klenk H.P."/>
            <person name="Kyrpides N."/>
            <person name="Liebl W."/>
            <person name="Liesegang H."/>
            <person name="Meincke L."/>
            <person name="Pati A."/>
            <person name="Petersen J."/>
            <person name="Piekarski T."/>
            <person name="Pommerenke C."/>
            <person name="Pradella S."/>
            <person name="Pukall R."/>
            <person name="Rabus R."/>
            <person name="Stackebrandt E."/>
            <person name="Thole S."/>
            <person name="Thompson L."/>
            <person name="Tielen P."/>
            <person name="Tomasch J."/>
            <person name="von Jan M."/>
            <person name="Wanphrut N."/>
            <person name="Wichels A."/>
            <person name="Zech H."/>
            <person name="Simon M."/>
        </authorList>
    </citation>
    <scope>NUCLEOTIDE SEQUENCE [LARGE SCALE GENOMIC DNA]</scope>
    <source>
        <strain evidence="2">DSM 16493 / NCIMB 14021 / DFL 12</strain>
    </source>
</reference>
<dbReference type="HOGENOM" id="CLU_165306_0_0_5"/>
<organism evidence="1 2">
    <name type="scientific">Dinoroseobacter shibae (strain DSM 16493 / NCIMB 14021 / DFL 12)</name>
    <dbReference type="NCBI Taxonomy" id="398580"/>
    <lineage>
        <taxon>Bacteria</taxon>
        <taxon>Pseudomonadati</taxon>
        <taxon>Pseudomonadota</taxon>
        <taxon>Alphaproteobacteria</taxon>
        <taxon>Rhodobacterales</taxon>
        <taxon>Roseobacteraceae</taxon>
        <taxon>Dinoroseobacter</taxon>
    </lineage>
</organism>
<gene>
    <name evidence="1" type="ordered locus">Dshi_2819</name>
</gene>
<dbReference type="Pfam" id="PF12096">
    <property type="entry name" value="DUF3572"/>
    <property type="match status" value="1"/>
</dbReference>
<name>A8LJ57_DINSH</name>
<dbReference type="RefSeq" id="WP_012179480.1">
    <property type="nucleotide sequence ID" value="NC_009952.1"/>
</dbReference>
<protein>
    <recommendedName>
        <fullName evidence="3">DUF3572 domain-containing protein</fullName>
    </recommendedName>
</protein>
<evidence type="ECO:0008006" key="3">
    <source>
        <dbReference type="Google" id="ProtNLM"/>
    </source>
</evidence>
<dbReference type="KEGG" id="dsh:Dshi_2819"/>
<dbReference type="STRING" id="398580.Dshi_2819"/>
<dbReference type="AlphaFoldDB" id="A8LJ57"/>
<evidence type="ECO:0000313" key="2">
    <source>
        <dbReference type="Proteomes" id="UP000006833"/>
    </source>
</evidence>